<dbReference type="EMBL" id="CABFNP030000373">
    <property type="protein sequence ID" value="CAI6013743.1"/>
    <property type="molecule type" value="Genomic_DNA"/>
</dbReference>
<evidence type="ECO:0000313" key="1">
    <source>
        <dbReference type="EMBL" id="CAI6013743.1"/>
    </source>
</evidence>
<dbReference type="AlphaFoldDB" id="A0AA35LNY0"/>
<dbReference type="GO" id="GO:0020037">
    <property type="term" value="F:heme binding"/>
    <property type="evidence" value="ECO:0007669"/>
    <property type="project" value="InterPro"/>
</dbReference>
<organism evidence="1 2">
    <name type="scientific">Clonostachys chloroleuca</name>
    <dbReference type="NCBI Taxonomy" id="1926264"/>
    <lineage>
        <taxon>Eukaryota</taxon>
        <taxon>Fungi</taxon>
        <taxon>Dikarya</taxon>
        <taxon>Ascomycota</taxon>
        <taxon>Pezizomycotina</taxon>
        <taxon>Sordariomycetes</taxon>
        <taxon>Hypocreomycetidae</taxon>
        <taxon>Hypocreales</taxon>
        <taxon>Bionectriaceae</taxon>
        <taxon>Clonostachys</taxon>
    </lineage>
</organism>
<accession>A0AA35LNY0</accession>
<proteinExistence type="predicted"/>
<dbReference type="Pfam" id="PF00067">
    <property type="entry name" value="p450"/>
    <property type="match status" value="1"/>
</dbReference>
<dbReference type="GO" id="GO:0004497">
    <property type="term" value="F:monooxygenase activity"/>
    <property type="evidence" value="ECO:0007669"/>
    <property type="project" value="InterPro"/>
</dbReference>
<dbReference type="InterPro" id="IPR001128">
    <property type="entry name" value="Cyt_P450"/>
</dbReference>
<dbReference type="InterPro" id="IPR036396">
    <property type="entry name" value="Cyt_P450_sf"/>
</dbReference>
<keyword evidence="2" id="KW-1185">Reference proteome</keyword>
<sequence length="159" mass="18009">MSITLKNEFPLLYSFCLYIPLRSVQTFRIQASNELYYYGGRAVANLRQHNSETTMFSNIVTQTEESKLENRNGIALSGDAIRIEASDFLLAGADATSNTLTYVVWSIPRCPGLHRRVLQELDLLGDNFDDAALRQLLSLKLSFKTRCGCMVLCLVNYRE</sequence>
<dbReference type="SUPFAM" id="SSF48264">
    <property type="entry name" value="Cytochrome P450"/>
    <property type="match status" value="1"/>
</dbReference>
<protein>
    <submittedName>
        <fullName evidence="1">Uncharacterized protein</fullName>
    </submittedName>
</protein>
<reference evidence="1" key="1">
    <citation type="submission" date="2023-01" db="EMBL/GenBank/DDBJ databases">
        <authorList>
            <person name="Piombo E."/>
        </authorList>
    </citation>
    <scope>NUCLEOTIDE SEQUENCE</scope>
</reference>
<dbReference type="GO" id="GO:0005506">
    <property type="term" value="F:iron ion binding"/>
    <property type="evidence" value="ECO:0007669"/>
    <property type="project" value="InterPro"/>
</dbReference>
<gene>
    <name evidence="1" type="ORF">CCHLO57077_00017578</name>
</gene>
<evidence type="ECO:0000313" key="2">
    <source>
        <dbReference type="Proteomes" id="UP001160390"/>
    </source>
</evidence>
<dbReference type="Gene3D" id="1.10.630.10">
    <property type="entry name" value="Cytochrome P450"/>
    <property type="match status" value="1"/>
</dbReference>
<comment type="caution">
    <text evidence="1">The sequence shown here is derived from an EMBL/GenBank/DDBJ whole genome shotgun (WGS) entry which is preliminary data.</text>
</comment>
<dbReference type="Proteomes" id="UP001160390">
    <property type="component" value="Unassembled WGS sequence"/>
</dbReference>
<name>A0AA35LNY0_9HYPO</name>
<feature type="non-terminal residue" evidence="1">
    <location>
        <position position="159"/>
    </location>
</feature>
<dbReference type="GO" id="GO:0016705">
    <property type="term" value="F:oxidoreductase activity, acting on paired donors, with incorporation or reduction of molecular oxygen"/>
    <property type="evidence" value="ECO:0007669"/>
    <property type="project" value="InterPro"/>
</dbReference>